<protein>
    <submittedName>
        <fullName evidence="1">Uncharacterized protein</fullName>
    </submittedName>
</protein>
<evidence type="ECO:0000313" key="1">
    <source>
        <dbReference type="EMBL" id="MED3563166.1"/>
    </source>
</evidence>
<sequence>MTFIVKVFDQDGQEIEFKNTIIDETEVTFENEKAAQAFIEGIRNSLPTTFHFRVIPKEAEKDDFWSNPSKYW</sequence>
<keyword evidence="2" id="KW-1185">Reference proteome</keyword>
<accession>A0ABU6NAB6</accession>
<dbReference type="RefSeq" id="WP_327968206.1">
    <property type="nucleotide sequence ID" value="NZ_JARMQG010000147.1"/>
</dbReference>
<evidence type="ECO:0000313" key="2">
    <source>
        <dbReference type="Proteomes" id="UP001330749"/>
    </source>
</evidence>
<dbReference type="Proteomes" id="UP001330749">
    <property type="component" value="Unassembled WGS sequence"/>
</dbReference>
<reference evidence="1 2" key="1">
    <citation type="submission" date="2023-03" db="EMBL/GenBank/DDBJ databases">
        <title>Bacillus Genome Sequencing.</title>
        <authorList>
            <person name="Dunlap C."/>
        </authorList>
    </citation>
    <scope>NUCLEOTIDE SEQUENCE [LARGE SCALE GENOMIC DNA]</scope>
    <source>
        <strain evidence="1 2">B-14544</strain>
    </source>
</reference>
<organism evidence="1 2">
    <name type="scientific">Bacillus xiapuensis</name>
    <dbReference type="NCBI Taxonomy" id="2014075"/>
    <lineage>
        <taxon>Bacteria</taxon>
        <taxon>Bacillati</taxon>
        <taxon>Bacillota</taxon>
        <taxon>Bacilli</taxon>
        <taxon>Bacillales</taxon>
        <taxon>Bacillaceae</taxon>
        <taxon>Bacillus</taxon>
    </lineage>
</organism>
<gene>
    <name evidence="1" type="ORF">P4447_12010</name>
</gene>
<name>A0ABU6NAB6_9BACI</name>
<proteinExistence type="predicted"/>
<dbReference type="EMBL" id="JARMQG010000147">
    <property type="protein sequence ID" value="MED3563166.1"/>
    <property type="molecule type" value="Genomic_DNA"/>
</dbReference>
<comment type="caution">
    <text evidence="1">The sequence shown here is derived from an EMBL/GenBank/DDBJ whole genome shotgun (WGS) entry which is preliminary data.</text>
</comment>